<gene>
    <name evidence="2" type="ORF">CPSG_05124</name>
</gene>
<proteinExistence type="predicted"/>
<reference evidence="3" key="1">
    <citation type="journal article" date="2010" name="Genome Res.">
        <title>Population genomic sequencing of Coccidioides fungi reveals recent hybridization and transposon control.</title>
        <authorList>
            <person name="Neafsey D.E."/>
            <person name="Barker B.M."/>
            <person name="Sharpton T.J."/>
            <person name="Stajich J.E."/>
            <person name="Park D.J."/>
            <person name="Whiston E."/>
            <person name="Hung C.-Y."/>
            <person name="McMahan C."/>
            <person name="White J."/>
            <person name="Sykes S."/>
            <person name="Heiman D."/>
            <person name="Young S."/>
            <person name="Zeng Q."/>
            <person name="Abouelleil A."/>
            <person name="Aftuck L."/>
            <person name="Bessette D."/>
            <person name="Brown A."/>
            <person name="FitzGerald M."/>
            <person name="Lui A."/>
            <person name="Macdonald J.P."/>
            <person name="Priest M."/>
            <person name="Orbach M.J."/>
            <person name="Galgiani J.N."/>
            <person name="Kirkland T.N."/>
            <person name="Cole G.T."/>
            <person name="Birren B.W."/>
            <person name="Henn M.R."/>
            <person name="Taylor J.W."/>
            <person name="Rounsley S.D."/>
        </authorList>
    </citation>
    <scope>NUCLEOTIDE SEQUENCE [LARGE SCALE GENOMIC DNA]</scope>
    <source>
        <strain evidence="3">RMSCC 757 / Silveira</strain>
    </source>
</reference>
<feature type="chain" id="PRO_5003237261" evidence="1">
    <location>
        <begin position="27"/>
        <end position="59"/>
    </location>
</feature>
<dbReference type="HOGENOM" id="CLU_2960604_0_0_1"/>
<dbReference type="Proteomes" id="UP000002497">
    <property type="component" value="Unassembled WGS sequence"/>
</dbReference>
<name>E9D4K6_COCPS</name>
<dbReference type="VEuPathDB" id="FungiDB:CPSG_05124"/>
<accession>E9D4K6</accession>
<feature type="signal peptide" evidence="1">
    <location>
        <begin position="1"/>
        <end position="26"/>
    </location>
</feature>
<evidence type="ECO:0000313" key="3">
    <source>
        <dbReference type="Proteomes" id="UP000002497"/>
    </source>
</evidence>
<dbReference type="AlphaFoldDB" id="E9D4K6"/>
<protein>
    <submittedName>
        <fullName evidence="2">Uncharacterized protein</fullName>
    </submittedName>
</protein>
<evidence type="ECO:0000313" key="2">
    <source>
        <dbReference type="EMBL" id="EFW18438.1"/>
    </source>
</evidence>
<dbReference type="EMBL" id="GL636492">
    <property type="protein sequence ID" value="EFW18438.1"/>
    <property type="molecule type" value="Genomic_DNA"/>
</dbReference>
<sequence>MLRWKFHWKFSLSLSLFLSLCASASPAPPLPLLCSGSVGSRLSGRTGAAEPGSKHHQSH</sequence>
<reference evidence="3" key="2">
    <citation type="submission" date="2010-03" db="EMBL/GenBank/DDBJ databases">
        <title>The genome sequence of Coccidioides posadasii strain Silveira.</title>
        <authorList>
            <consortium name="The Broad Institute Genome Sequencing Center for Infectious Disease"/>
            <person name="Neafsey D."/>
            <person name="Orbach M."/>
            <person name="Henn M.R."/>
            <person name="Cole G.T."/>
            <person name="Galgiani J."/>
            <person name="Gardner M.J."/>
            <person name="Kirkland T.N."/>
            <person name="Taylor J.W."/>
            <person name="Young S.K."/>
            <person name="Zeng Q."/>
            <person name="Koehrsen M."/>
            <person name="Alvarado L."/>
            <person name="Berlin A."/>
            <person name="Borenstein D."/>
            <person name="Chapman S.B."/>
            <person name="Chen Z."/>
            <person name="Engels R."/>
            <person name="Freedman E."/>
            <person name="Gellesch M."/>
            <person name="Goldberg J."/>
            <person name="Griggs A."/>
            <person name="Gujja S."/>
            <person name="Heilman E."/>
            <person name="Heiman D."/>
            <person name="Howarth C."/>
            <person name="Jen D."/>
            <person name="Larson L."/>
            <person name="Mehta T."/>
            <person name="Neiman D."/>
            <person name="Park D."/>
            <person name="Pearson M."/>
            <person name="Richards J."/>
            <person name="Roberts A."/>
            <person name="Saif S."/>
            <person name="Shea T."/>
            <person name="Shenoy N."/>
            <person name="Sisk P."/>
            <person name="Stolte C."/>
            <person name="Sykes S."/>
            <person name="Walk T."/>
            <person name="White J."/>
            <person name="Yandava C."/>
            <person name="Haas B."/>
            <person name="Nusbaum C."/>
            <person name="Birren B."/>
        </authorList>
    </citation>
    <scope>NUCLEOTIDE SEQUENCE [LARGE SCALE GENOMIC DNA]</scope>
    <source>
        <strain evidence="3">RMSCC 757 / Silveira</strain>
    </source>
</reference>
<keyword evidence="1" id="KW-0732">Signal</keyword>
<keyword evidence="3" id="KW-1185">Reference proteome</keyword>
<evidence type="ECO:0000256" key="1">
    <source>
        <dbReference type="SAM" id="SignalP"/>
    </source>
</evidence>
<organism evidence="3">
    <name type="scientific">Coccidioides posadasii (strain RMSCC 757 / Silveira)</name>
    <name type="common">Valley fever fungus</name>
    <dbReference type="NCBI Taxonomy" id="443226"/>
    <lineage>
        <taxon>Eukaryota</taxon>
        <taxon>Fungi</taxon>
        <taxon>Dikarya</taxon>
        <taxon>Ascomycota</taxon>
        <taxon>Pezizomycotina</taxon>
        <taxon>Eurotiomycetes</taxon>
        <taxon>Eurotiomycetidae</taxon>
        <taxon>Onygenales</taxon>
        <taxon>Onygenaceae</taxon>
        <taxon>Coccidioides</taxon>
    </lineage>
</organism>